<dbReference type="OrthoDB" id="72053at2759"/>
<dbReference type="PROSITE" id="PS51352">
    <property type="entry name" value="THIOREDOXIN_2"/>
    <property type="match status" value="1"/>
</dbReference>
<proteinExistence type="predicted"/>
<feature type="domain" description="Thioredoxin" evidence="1">
    <location>
        <begin position="1"/>
        <end position="109"/>
    </location>
</feature>
<name>A0A1X6NT24_PORUM</name>
<dbReference type="Gene3D" id="3.40.30.10">
    <property type="entry name" value="Glutaredoxin"/>
    <property type="match status" value="1"/>
</dbReference>
<dbReference type="AlphaFoldDB" id="A0A1X6NT24"/>
<dbReference type="Proteomes" id="UP000218209">
    <property type="component" value="Unassembled WGS sequence"/>
</dbReference>
<dbReference type="EMBL" id="KV919110">
    <property type="protein sequence ID" value="OSX71762.1"/>
    <property type="molecule type" value="Genomic_DNA"/>
</dbReference>
<organism evidence="2 3">
    <name type="scientific">Porphyra umbilicalis</name>
    <name type="common">Purple laver</name>
    <name type="synonym">Red alga</name>
    <dbReference type="NCBI Taxonomy" id="2786"/>
    <lineage>
        <taxon>Eukaryota</taxon>
        <taxon>Rhodophyta</taxon>
        <taxon>Bangiophyceae</taxon>
        <taxon>Bangiales</taxon>
        <taxon>Bangiaceae</taxon>
        <taxon>Porphyra</taxon>
    </lineage>
</organism>
<accession>A0A1X6NT24</accession>
<dbReference type="Pfam" id="PF00085">
    <property type="entry name" value="Thioredoxin"/>
    <property type="match status" value="1"/>
</dbReference>
<gene>
    <name evidence="2" type="ORF">BU14_0504s0015</name>
</gene>
<evidence type="ECO:0000313" key="3">
    <source>
        <dbReference type="Proteomes" id="UP000218209"/>
    </source>
</evidence>
<reference evidence="2 3" key="1">
    <citation type="submission" date="2017-03" db="EMBL/GenBank/DDBJ databases">
        <title>WGS assembly of Porphyra umbilicalis.</title>
        <authorList>
            <person name="Brawley S.H."/>
            <person name="Blouin N.A."/>
            <person name="Ficko-Blean E."/>
            <person name="Wheeler G.L."/>
            <person name="Lohr M."/>
            <person name="Goodson H.V."/>
            <person name="Jenkins J.W."/>
            <person name="Blaby-Haas C.E."/>
            <person name="Helliwell K.E."/>
            <person name="Chan C."/>
            <person name="Marriage T."/>
            <person name="Bhattacharya D."/>
            <person name="Klein A.S."/>
            <person name="Badis Y."/>
            <person name="Brodie J."/>
            <person name="Cao Y."/>
            <person name="Collen J."/>
            <person name="Dittami S.M."/>
            <person name="Gachon C.M."/>
            <person name="Green B.R."/>
            <person name="Karpowicz S."/>
            <person name="Kim J.W."/>
            <person name="Kudahl U."/>
            <person name="Lin S."/>
            <person name="Michel G."/>
            <person name="Mittag M."/>
            <person name="Olson B.J."/>
            <person name="Pangilinan J."/>
            <person name="Peng Y."/>
            <person name="Qiu H."/>
            <person name="Shu S."/>
            <person name="Singer J.T."/>
            <person name="Smith A.G."/>
            <person name="Sprecher B.N."/>
            <person name="Wagner V."/>
            <person name="Wang W."/>
            <person name="Wang Z.-Y."/>
            <person name="Yan J."/>
            <person name="Yarish C."/>
            <person name="Zoeuner-Riek S."/>
            <person name="Zhuang Y."/>
            <person name="Zou Y."/>
            <person name="Lindquist E.A."/>
            <person name="Grimwood J."/>
            <person name="Barry K."/>
            <person name="Rokhsar D.S."/>
            <person name="Schmutz J."/>
            <person name="Stiller J.W."/>
            <person name="Grossman A.R."/>
            <person name="Prochnik S.E."/>
        </authorList>
    </citation>
    <scope>NUCLEOTIDE SEQUENCE [LARGE SCALE GENOMIC DNA]</scope>
    <source>
        <strain evidence="2">4086291</strain>
    </source>
</reference>
<keyword evidence="3" id="KW-1185">Reference proteome</keyword>
<evidence type="ECO:0000313" key="2">
    <source>
        <dbReference type="EMBL" id="OSX71762.1"/>
    </source>
</evidence>
<dbReference type="SUPFAM" id="SSF52833">
    <property type="entry name" value="Thioredoxin-like"/>
    <property type="match status" value="1"/>
</dbReference>
<dbReference type="CDD" id="cd02947">
    <property type="entry name" value="TRX_family"/>
    <property type="match status" value="1"/>
</dbReference>
<protein>
    <recommendedName>
        <fullName evidence="1">Thioredoxin domain-containing protein</fullName>
    </recommendedName>
</protein>
<sequence>MAASAAGGRVAVVGFYAPYCRACGAVRPRVAKEAAARSGSLAAGAAAGGRGVDFFSVDVVAVRELAVRLGVRAMPAFHFYDGGRGKVEDFTVGPRSMGRLVNKLDQLDRVMG</sequence>
<evidence type="ECO:0000259" key="1">
    <source>
        <dbReference type="PROSITE" id="PS51352"/>
    </source>
</evidence>
<dbReference type="InterPro" id="IPR013766">
    <property type="entry name" value="Thioredoxin_domain"/>
</dbReference>
<dbReference type="InterPro" id="IPR036249">
    <property type="entry name" value="Thioredoxin-like_sf"/>
</dbReference>